<sequence length="1176" mass="133038">MSAEYKPIRRKCNVVRPIAPPPDDDDKTQECELTEQLEKCKKSCRVIEDELKQLKEFNDKKSVDGITLNSSKKLIDLLIERILDPDLEWRQKVNMLIDIPHSQSGKVLRGGDYFEALFQLAIAIGAVQGMSGNIEFHDIKKYESLVPFPNYLHTKTIKNSGGGEQGISDITFQIKSGVSKSPVVKGYKCGQIPETVGDDTDAFYFISVKGYKREKSIAKDYDIPVLSKQLDKFPEKTNKKLIICVRNEEQFKKNLDRTRAEFLRSSVYRVIGYNEIMDAFTKFRTDFFIRNPEMKDKAVIAESVHREFPPGVISKPSLSLYFHQELVTNAVMRRIIERKDDATRKHYMCVGVLPRGGKSFIAGGIINEHRKLKSKENYNVLFLTSAVNETREQFKEDLIDKFSDFKDFQFDDVVDRDSSGVPLEDAKPNKFFFVSRQLSSLAGAGAGAAAAVEEEEEKSIQDIFTRLEEGGKIPEIDICFFDEAHVGILAENVDTTLSRMFDKYKCPIILMTATYAKPSNALDSPEDLFVWDLFDVKDMKGLSAKTKEEFILDKPALFERYPNAETILDNRINKGQSTQQIAKPYVNFPEPNFISLTFAPETIRRMSDTGVGYDHARAFQFIQNPAVLNDDSKHAEWGPMLSRRDEAKLIREFLTPDIDEEDSFLKDENRKFRALNQVFEIAHKTGSRPLPGTPFSMIMFMPKLKGMPIGALCRIWASFMLERPYWKNNFVFMTLSAYTGAGYNPSNLSPADAVKRGICSKENFRDLALKDAILTIEYEALKVGKGLVLLSGDVAKMGISLPCVDIVCMMTADSSADDIIQKTYRALTDDPPNKKNGYIIDLNLKRIVSAMLEYDIAKTSKSASGDKVADVPGRIDRILKLCNWGQDPFIRANAGQKDVTDIMGEIRTMVTGRLADEYVGREFSVGSLEEKQKGIILADPDLFEELKKILERTKSTTPKKGNKKIMSEAGEEIPGVESAPAEGGPVSSIVSSPPPAPKSPEIILTPAEVTEKSMKILLTFINALVIKSSELWGEDMTYDKLIKKYKEDKKTAIKPVVCECSTRSCSKTHENLYETAWCELRSYAMAPATTGESYTYNHPTHEEVMKIPEKVFDKSESISIYWDGHIHDLIRSLRKGGKYGGARRKQRKLRTWKNGKHSIRRNGLGRRQTYRNTRHH</sequence>
<accession>A0A6C0K4W6</accession>
<evidence type="ECO:0000256" key="1">
    <source>
        <dbReference type="SAM" id="MobiDB-lite"/>
    </source>
</evidence>
<dbReference type="SUPFAM" id="SSF52540">
    <property type="entry name" value="P-loop containing nucleoside triphosphate hydrolases"/>
    <property type="match status" value="1"/>
</dbReference>
<dbReference type="AlphaFoldDB" id="A0A6C0K4W6"/>
<name>A0A6C0K4W6_9ZZZZ</name>
<feature type="region of interest" description="Disordered" evidence="1">
    <location>
        <begin position="957"/>
        <end position="1001"/>
    </location>
</feature>
<protein>
    <submittedName>
        <fullName evidence="2">Uncharacterized protein</fullName>
    </submittedName>
</protein>
<feature type="region of interest" description="Disordered" evidence="1">
    <location>
        <begin position="1137"/>
        <end position="1176"/>
    </location>
</feature>
<dbReference type="EMBL" id="MN740813">
    <property type="protein sequence ID" value="QHU13105.1"/>
    <property type="molecule type" value="Genomic_DNA"/>
</dbReference>
<organism evidence="2">
    <name type="scientific">viral metagenome</name>
    <dbReference type="NCBI Taxonomy" id="1070528"/>
    <lineage>
        <taxon>unclassified sequences</taxon>
        <taxon>metagenomes</taxon>
        <taxon>organismal metagenomes</taxon>
    </lineage>
</organism>
<proteinExistence type="predicted"/>
<evidence type="ECO:0000313" key="2">
    <source>
        <dbReference type="EMBL" id="QHU13105.1"/>
    </source>
</evidence>
<reference evidence="2" key="1">
    <citation type="journal article" date="2020" name="Nature">
        <title>Giant virus diversity and host interactions through global metagenomics.</title>
        <authorList>
            <person name="Schulz F."/>
            <person name="Roux S."/>
            <person name="Paez-Espino D."/>
            <person name="Jungbluth S."/>
            <person name="Walsh D.A."/>
            <person name="Denef V.J."/>
            <person name="McMahon K.D."/>
            <person name="Konstantinidis K.T."/>
            <person name="Eloe-Fadrosh E.A."/>
            <person name="Kyrpides N.C."/>
            <person name="Woyke T."/>
        </authorList>
    </citation>
    <scope>NUCLEOTIDE SEQUENCE</scope>
    <source>
        <strain evidence="2">GVMAG-S-1101176-114</strain>
    </source>
</reference>
<dbReference type="InterPro" id="IPR027417">
    <property type="entry name" value="P-loop_NTPase"/>
</dbReference>
<dbReference type="CDD" id="cd18785">
    <property type="entry name" value="SF2_C"/>
    <property type="match status" value="1"/>
</dbReference>